<name>A0A1W1XJE3_9NEIS</name>
<dbReference type="Pfam" id="PF07195">
    <property type="entry name" value="FliD_C"/>
    <property type="match status" value="1"/>
</dbReference>
<dbReference type="PANTHER" id="PTHR30288:SF0">
    <property type="entry name" value="FLAGELLAR HOOK-ASSOCIATED PROTEIN 2"/>
    <property type="match status" value="1"/>
</dbReference>
<evidence type="ECO:0000256" key="3">
    <source>
        <dbReference type="ARBA" id="ARBA00023054"/>
    </source>
</evidence>
<comment type="similarity">
    <text evidence="1 5">Belongs to the FliD family.</text>
</comment>
<dbReference type="OrthoDB" id="8587063at2"/>
<dbReference type="Pfam" id="PF02465">
    <property type="entry name" value="FliD_N"/>
    <property type="match status" value="1"/>
</dbReference>
<dbReference type="GO" id="GO:0009424">
    <property type="term" value="C:bacterial-type flagellum hook"/>
    <property type="evidence" value="ECO:0007669"/>
    <property type="project" value="UniProtKB-UniRule"/>
</dbReference>
<evidence type="ECO:0000256" key="4">
    <source>
        <dbReference type="ARBA" id="ARBA00023143"/>
    </source>
</evidence>
<evidence type="ECO:0000259" key="6">
    <source>
        <dbReference type="Pfam" id="PF02465"/>
    </source>
</evidence>
<comment type="function">
    <text evidence="5">Required for morphogenesis and for the elongation of the flagellar filament by facilitating polymerization of the flagellin monomers at the tip of growing filament. Forms a capping structure, which prevents flagellin subunits (transported through the central channel of the flagellum) from leaking out without polymerization at the distal end.</text>
</comment>
<dbReference type="InterPro" id="IPR040026">
    <property type="entry name" value="FliD"/>
</dbReference>
<sequence length="455" mass="45747">MAASLSPVTGLYGDQRVYAAQSQSAVGSNLDSVYALLGAGAVRSVSQSVAPGNIDVGQLSSRYIDNVSLSSLGKARQALSDFRQALQPYAGDAARYPVKVSSSDDKIVSATGNAQTTVPEQQTVIVNQLATAQQVETSPSSNAVVGTGRLTIQLGRVSASGFQPAGDAKSIIINPADASPSGIAARINQAGAGISASVVSDSNGSRLRITGTQTGEQAAFRIQVSDDDGSNANNSGLSQLAFTPGAAAGGATQTQAAQNASVTVDGRTIVAASNTVADKVGGTVLTLNDTGSARLDLNRDTAALSASLKGLVAAYNTAQKQLAQAGGDQAGQSQALLAQAAGQLSGLSAIGVSRAADGSLQVNEKALASALAGNPDQVGTQLATAEQTLDQAAQRAQGTNLGISLRPVNSLLPASLQALNDSIGPYSLLRVGGFNFALNSRTLYGLSQYLTVAGL</sequence>
<keyword evidence="3" id="KW-0175">Coiled coil</keyword>
<dbReference type="GO" id="GO:0005576">
    <property type="term" value="C:extracellular region"/>
    <property type="evidence" value="ECO:0007669"/>
    <property type="project" value="UniProtKB-SubCell"/>
</dbReference>
<dbReference type="GO" id="GO:0007155">
    <property type="term" value="P:cell adhesion"/>
    <property type="evidence" value="ECO:0007669"/>
    <property type="project" value="InterPro"/>
</dbReference>
<dbReference type="STRING" id="1121001.SAMN02745857_01745"/>
<keyword evidence="4 5" id="KW-0975">Bacterial flagellum</keyword>
<evidence type="ECO:0000313" key="8">
    <source>
        <dbReference type="EMBL" id="SMC24089.1"/>
    </source>
</evidence>
<dbReference type="GO" id="GO:0071973">
    <property type="term" value="P:bacterial-type flagellum-dependent cell motility"/>
    <property type="evidence" value="ECO:0007669"/>
    <property type="project" value="TreeGrafter"/>
</dbReference>
<evidence type="ECO:0000256" key="5">
    <source>
        <dbReference type="RuleBase" id="RU362066"/>
    </source>
</evidence>
<dbReference type="EMBL" id="FWXD01000009">
    <property type="protein sequence ID" value="SMC24089.1"/>
    <property type="molecule type" value="Genomic_DNA"/>
</dbReference>
<comment type="subcellular location">
    <subcellularLocation>
        <location evidence="5">Secreted</location>
    </subcellularLocation>
    <subcellularLocation>
        <location evidence="5">Bacterial flagellum</location>
    </subcellularLocation>
</comment>
<dbReference type="GO" id="GO:0009421">
    <property type="term" value="C:bacterial-type flagellum filament cap"/>
    <property type="evidence" value="ECO:0007669"/>
    <property type="project" value="InterPro"/>
</dbReference>
<dbReference type="PANTHER" id="PTHR30288">
    <property type="entry name" value="FLAGELLAR CAP/ASSEMBLY PROTEIN FLID"/>
    <property type="match status" value="1"/>
</dbReference>
<protein>
    <recommendedName>
        <fullName evidence="5">Flagellar hook-associated protein 2</fullName>
        <shortName evidence="5">HAP2</shortName>
    </recommendedName>
    <alternativeName>
        <fullName evidence="5">Flagellar cap protein</fullName>
    </alternativeName>
</protein>
<evidence type="ECO:0000256" key="1">
    <source>
        <dbReference type="ARBA" id="ARBA00009764"/>
    </source>
</evidence>
<dbReference type="RefSeq" id="WP_084090412.1">
    <property type="nucleotide sequence ID" value="NZ_FWXD01000009.1"/>
</dbReference>
<feature type="domain" description="Flagellar hook-associated protein 2 C-terminal" evidence="7">
    <location>
        <begin position="257"/>
        <end position="324"/>
    </location>
</feature>
<keyword evidence="8" id="KW-0966">Cell projection</keyword>
<keyword evidence="9" id="KW-1185">Reference proteome</keyword>
<keyword evidence="8" id="KW-0282">Flagellum</keyword>
<dbReference type="AlphaFoldDB" id="A0A1W1XJE3"/>
<reference evidence="8 9" key="1">
    <citation type="submission" date="2017-04" db="EMBL/GenBank/DDBJ databases">
        <authorList>
            <person name="Afonso C.L."/>
            <person name="Miller P.J."/>
            <person name="Scott M.A."/>
            <person name="Spackman E."/>
            <person name="Goraichik I."/>
            <person name="Dimitrov K.M."/>
            <person name="Suarez D.L."/>
            <person name="Swayne D.E."/>
        </authorList>
    </citation>
    <scope>NUCLEOTIDE SEQUENCE [LARGE SCALE GENOMIC DNA]</scope>
    <source>
        <strain evidence="8 9">DSM 23236</strain>
    </source>
</reference>
<evidence type="ECO:0000256" key="2">
    <source>
        <dbReference type="ARBA" id="ARBA00011255"/>
    </source>
</evidence>
<dbReference type="InterPro" id="IPR003481">
    <property type="entry name" value="FliD_N"/>
</dbReference>
<dbReference type="InterPro" id="IPR010809">
    <property type="entry name" value="FliD_C"/>
</dbReference>
<proteinExistence type="inferred from homology"/>
<evidence type="ECO:0000259" key="7">
    <source>
        <dbReference type="Pfam" id="PF07195"/>
    </source>
</evidence>
<keyword evidence="5" id="KW-0964">Secreted</keyword>
<evidence type="ECO:0000313" key="9">
    <source>
        <dbReference type="Proteomes" id="UP000192761"/>
    </source>
</evidence>
<comment type="subunit">
    <text evidence="2 5">Homopentamer.</text>
</comment>
<feature type="domain" description="Flagellar hook-associated protein 2 N-terminal" evidence="6">
    <location>
        <begin position="69"/>
        <end position="133"/>
    </location>
</feature>
<keyword evidence="8" id="KW-0969">Cilium</keyword>
<accession>A0A1W1XJE3</accession>
<dbReference type="Proteomes" id="UP000192761">
    <property type="component" value="Unassembled WGS sequence"/>
</dbReference>
<organism evidence="8 9">
    <name type="scientific">Andreprevotia lacus DSM 23236</name>
    <dbReference type="NCBI Taxonomy" id="1121001"/>
    <lineage>
        <taxon>Bacteria</taxon>
        <taxon>Pseudomonadati</taxon>
        <taxon>Pseudomonadota</taxon>
        <taxon>Betaproteobacteria</taxon>
        <taxon>Neisseriales</taxon>
        <taxon>Chitinibacteraceae</taxon>
        <taxon>Andreprevotia</taxon>
    </lineage>
</organism>
<gene>
    <name evidence="8" type="ORF">SAMN02745857_01745</name>
</gene>